<gene>
    <name evidence="2" type="ORF">COI69_06435</name>
</gene>
<evidence type="ECO:0000313" key="3">
    <source>
        <dbReference type="Proteomes" id="UP000225135"/>
    </source>
</evidence>
<feature type="transmembrane region" description="Helical" evidence="1">
    <location>
        <begin position="76"/>
        <end position="103"/>
    </location>
</feature>
<reference evidence="2 3" key="1">
    <citation type="submission" date="2017-09" db="EMBL/GenBank/DDBJ databases">
        <title>Large-scale bioinformatics analysis of Bacillus genomes uncovers conserved roles of natural products in bacterial physiology.</title>
        <authorList>
            <consortium name="Agbiome Team Llc"/>
            <person name="Bleich R.M."/>
            <person name="Grubbs K.J."/>
            <person name="Santa Maria K.C."/>
            <person name="Allen S.E."/>
            <person name="Farag S."/>
            <person name="Shank E.A."/>
            <person name="Bowers A."/>
        </authorList>
    </citation>
    <scope>NUCLEOTIDE SEQUENCE [LARGE SCALE GENOMIC DNA]</scope>
    <source>
        <strain evidence="2 3">AFS029792</strain>
    </source>
</reference>
<organism evidence="2 3">
    <name type="scientific">Bacillus cereus</name>
    <dbReference type="NCBI Taxonomy" id="1396"/>
    <lineage>
        <taxon>Bacteria</taxon>
        <taxon>Bacillati</taxon>
        <taxon>Bacillota</taxon>
        <taxon>Bacilli</taxon>
        <taxon>Bacillales</taxon>
        <taxon>Bacillaceae</taxon>
        <taxon>Bacillus</taxon>
        <taxon>Bacillus cereus group</taxon>
    </lineage>
</organism>
<sequence length="108" mass="12609">MKNNLNVYLGVKAAVSMFILSIIFLYFNPYSTQLLDKEVYIIVFFILLLPSFLAFIAALVKKTMLMKLCDAWLVPWILYFSIAAMPNVTELFLRVYFISIVWLKKRIA</sequence>
<feature type="transmembrane region" description="Helical" evidence="1">
    <location>
        <begin position="6"/>
        <end position="27"/>
    </location>
</feature>
<dbReference type="Proteomes" id="UP000225135">
    <property type="component" value="Unassembled WGS sequence"/>
</dbReference>
<accession>A0A9X7E9E6</accession>
<keyword evidence="1" id="KW-0472">Membrane</keyword>
<dbReference type="EMBL" id="NUUR01000014">
    <property type="protein sequence ID" value="PHG83521.1"/>
    <property type="molecule type" value="Genomic_DNA"/>
</dbReference>
<keyword evidence="1" id="KW-1133">Transmembrane helix</keyword>
<proteinExistence type="predicted"/>
<feature type="transmembrane region" description="Helical" evidence="1">
    <location>
        <begin position="39"/>
        <end position="60"/>
    </location>
</feature>
<evidence type="ECO:0000313" key="2">
    <source>
        <dbReference type="EMBL" id="PHG83521.1"/>
    </source>
</evidence>
<name>A0A9X7E9E6_BACCE</name>
<dbReference type="AlphaFoldDB" id="A0A9X7E9E6"/>
<comment type="caution">
    <text evidence="2">The sequence shown here is derived from an EMBL/GenBank/DDBJ whole genome shotgun (WGS) entry which is preliminary data.</text>
</comment>
<protein>
    <submittedName>
        <fullName evidence="2">Uncharacterized protein</fullName>
    </submittedName>
</protein>
<evidence type="ECO:0000256" key="1">
    <source>
        <dbReference type="SAM" id="Phobius"/>
    </source>
</evidence>
<keyword evidence="1" id="KW-0812">Transmembrane</keyword>